<dbReference type="Pfam" id="PF02646">
    <property type="entry name" value="RmuC"/>
    <property type="match status" value="1"/>
</dbReference>
<evidence type="ECO:0000256" key="4">
    <source>
        <dbReference type="ARBA" id="ARBA00023172"/>
    </source>
</evidence>
<feature type="coiled-coil region" evidence="5">
    <location>
        <begin position="292"/>
        <end position="326"/>
    </location>
</feature>
<organism evidence="6 7">
    <name type="scientific">Longicatena caecimuris</name>
    <dbReference type="NCBI Taxonomy" id="1796635"/>
    <lineage>
        <taxon>Bacteria</taxon>
        <taxon>Bacillati</taxon>
        <taxon>Bacillota</taxon>
        <taxon>Erysipelotrichia</taxon>
        <taxon>Erysipelotrichales</taxon>
        <taxon>Erysipelotrichaceae</taxon>
        <taxon>Longicatena</taxon>
    </lineage>
</organism>
<comment type="caution">
    <text evidence="6">The sequence shown here is derived from an EMBL/GenBank/DDBJ whole genome shotgun (WGS) entry which is preliminary data.</text>
</comment>
<evidence type="ECO:0000256" key="1">
    <source>
        <dbReference type="ARBA" id="ARBA00003416"/>
    </source>
</evidence>
<accession>A0A4R3T7T4</accession>
<dbReference type="PANTHER" id="PTHR30563">
    <property type="entry name" value="DNA RECOMBINATION PROTEIN RMUC"/>
    <property type="match status" value="1"/>
</dbReference>
<keyword evidence="4" id="KW-0233">DNA recombination</keyword>
<dbReference type="PANTHER" id="PTHR30563:SF0">
    <property type="entry name" value="DNA RECOMBINATION PROTEIN RMUC"/>
    <property type="match status" value="1"/>
</dbReference>
<dbReference type="GO" id="GO:0006310">
    <property type="term" value="P:DNA recombination"/>
    <property type="evidence" value="ECO:0007669"/>
    <property type="project" value="UniProtKB-KW"/>
</dbReference>
<dbReference type="EMBL" id="SMBP01000016">
    <property type="protein sequence ID" value="TCU57713.1"/>
    <property type="molecule type" value="Genomic_DNA"/>
</dbReference>
<evidence type="ECO:0000313" key="7">
    <source>
        <dbReference type="Proteomes" id="UP000295773"/>
    </source>
</evidence>
<evidence type="ECO:0000256" key="3">
    <source>
        <dbReference type="ARBA" id="ARBA00023054"/>
    </source>
</evidence>
<proteinExistence type="inferred from homology"/>
<dbReference type="RefSeq" id="WP_132225164.1">
    <property type="nucleotide sequence ID" value="NZ_JANKBG010000015.1"/>
</dbReference>
<dbReference type="AlphaFoldDB" id="A0A4R3T7T4"/>
<evidence type="ECO:0000313" key="6">
    <source>
        <dbReference type="EMBL" id="TCU57713.1"/>
    </source>
</evidence>
<reference evidence="6 7" key="1">
    <citation type="submission" date="2019-03" db="EMBL/GenBank/DDBJ databases">
        <title>Genomic Encyclopedia of Type Strains, Phase IV (KMG-IV): sequencing the most valuable type-strain genomes for metagenomic binning, comparative biology and taxonomic classification.</title>
        <authorList>
            <person name="Goeker M."/>
        </authorList>
    </citation>
    <scope>NUCLEOTIDE SEQUENCE [LARGE SCALE GENOMIC DNA]</scope>
    <source>
        <strain evidence="6 7">DSM 29481</strain>
    </source>
</reference>
<keyword evidence="3 5" id="KW-0175">Coiled coil</keyword>
<gene>
    <name evidence="6" type="ORF">EDD61_11626</name>
</gene>
<keyword evidence="7" id="KW-1185">Reference proteome</keyword>
<comment type="function">
    <text evidence="1">Involved in DNA recombination.</text>
</comment>
<name>A0A4R3T7T4_9FIRM</name>
<dbReference type="InterPro" id="IPR003798">
    <property type="entry name" value="DNA_recombination_RmuC"/>
</dbReference>
<comment type="similarity">
    <text evidence="2">Belongs to the RmuC family.</text>
</comment>
<protein>
    <submittedName>
        <fullName evidence="6">DNA recombination protein RmuC</fullName>
    </submittedName>
</protein>
<evidence type="ECO:0000256" key="2">
    <source>
        <dbReference type="ARBA" id="ARBA00009840"/>
    </source>
</evidence>
<sequence length="362" mass="42364">MEILFGILLGAFLILCIAFFLFRQSPKETLRVKEVLMENEKHQQEALFQMQQSMQQQMQRLQLSMQRELAQWKEATSEHLYVMEKHVNTTVQHGYENTSKVFSQVMEQMGKLDEGQRNLKELSLSINDIQRVLTDKKTRGIFGEIELYSLLETAMGVNTSRYAKQYKLSNGAIADAVLFGKEPLHMICIDSKFPLENYNRIMSAQTKEEQQKYHTIFVNDVKKHIKAIAQKYILPQETADFAYLFLPAEAVFAYLYAQCDEVVNYSYQEKVYMVSPTTLMAYITAIKAIYLGVERNENLAQMQKELQKLEMEFERFAKRYQNVQSDFDKCYQDMRLLSITANKLHMRFQEIQAVELTKKDTA</sequence>
<dbReference type="Proteomes" id="UP000295773">
    <property type="component" value="Unassembled WGS sequence"/>
</dbReference>
<evidence type="ECO:0000256" key="5">
    <source>
        <dbReference type="SAM" id="Coils"/>
    </source>
</evidence>